<reference evidence="2 3" key="1">
    <citation type="submission" date="2018-02" db="EMBL/GenBank/DDBJ databases">
        <title>Genomic Encyclopedia of Archaeal and Bacterial Type Strains, Phase II (KMG-II): from individual species to whole genera.</title>
        <authorList>
            <person name="Goeker M."/>
        </authorList>
    </citation>
    <scope>NUCLEOTIDE SEQUENCE [LARGE SCALE GENOMIC DNA]</scope>
    <source>
        <strain evidence="2 3">DSM 3808</strain>
    </source>
</reference>
<evidence type="ECO:0000313" key="2">
    <source>
        <dbReference type="EMBL" id="PPK78572.1"/>
    </source>
</evidence>
<dbReference type="CDD" id="cd17332">
    <property type="entry name" value="MFS_MelB_like"/>
    <property type="match status" value="1"/>
</dbReference>
<feature type="transmembrane region" description="Helical" evidence="1">
    <location>
        <begin position="281"/>
        <end position="301"/>
    </location>
</feature>
<organism evidence="2 3">
    <name type="scientific">Lacrimispora xylanisolvens</name>
    <dbReference type="NCBI Taxonomy" id="384636"/>
    <lineage>
        <taxon>Bacteria</taxon>
        <taxon>Bacillati</taxon>
        <taxon>Bacillota</taxon>
        <taxon>Clostridia</taxon>
        <taxon>Lachnospirales</taxon>
        <taxon>Lachnospiraceae</taxon>
        <taxon>Lacrimispora</taxon>
    </lineage>
</organism>
<dbReference type="GO" id="GO:0015293">
    <property type="term" value="F:symporter activity"/>
    <property type="evidence" value="ECO:0007669"/>
    <property type="project" value="InterPro"/>
</dbReference>
<dbReference type="GO" id="GO:0006814">
    <property type="term" value="P:sodium ion transport"/>
    <property type="evidence" value="ECO:0007669"/>
    <property type="project" value="InterPro"/>
</dbReference>
<feature type="transmembrane region" description="Helical" evidence="1">
    <location>
        <begin position="192"/>
        <end position="212"/>
    </location>
</feature>
<dbReference type="InterPro" id="IPR001927">
    <property type="entry name" value="Na/Gal_symport"/>
</dbReference>
<dbReference type="OrthoDB" id="9764596at2"/>
<sequence>MKQTKANGSLSFVERFGYGMGDYAGNLVYSAISAFLLVYYTNVVGASAAAAAGIIAVSKFLDGISDLVMGYIVDHTHSKWGKARPWIARLCVPLAVCTVLMFTVPQSLEGKAQLVYMFLTYNLVSTIFYTGINIPYATMHGLMTTNQYERGLLGNFRNLLATAGTMTINTVVLKMTGYFGGGDKYSQRGWTVTMIILMILFIVINLFTFAVCKERVVDEKSEGIQEEKVTFVRGIKGLLVNKYWILLVIAIFSLYFMMSCFFGSAVYFAQYRLGDANYFTPVSNFLSMSQIITLFITPFLMKKFTKKQLMLTGLTVATLGFALTGMSYNITFISAMSVIKGIGFGLSGACMFGLLQDAITYGEWYNGYGTAGMGNAASSFCMKVGSGIGTAALGWVLAAGGFHAEQAVQSGASLAAIDWAFIWIPALTMGIGVVCLLLFDLDKKYDKIVSDLSAGKHRLEN</sequence>
<dbReference type="RefSeq" id="WP_104438981.1">
    <property type="nucleotide sequence ID" value="NZ_PTJA01000014.1"/>
</dbReference>
<gene>
    <name evidence="2" type="ORF">BXY41_11475</name>
</gene>
<comment type="caution">
    <text evidence="2">The sequence shown here is derived from an EMBL/GenBank/DDBJ whole genome shotgun (WGS) entry which is preliminary data.</text>
</comment>
<keyword evidence="1" id="KW-0812">Transmembrane</keyword>
<protein>
    <submittedName>
        <fullName evidence="2">GPH family glycoside/pentoside/hexuronide:cation symporter</fullName>
    </submittedName>
</protein>
<dbReference type="SUPFAM" id="SSF103473">
    <property type="entry name" value="MFS general substrate transporter"/>
    <property type="match status" value="1"/>
</dbReference>
<feature type="transmembrane region" description="Helical" evidence="1">
    <location>
        <begin position="21"/>
        <end position="40"/>
    </location>
</feature>
<feature type="transmembrane region" description="Helical" evidence="1">
    <location>
        <begin position="419"/>
        <end position="439"/>
    </location>
</feature>
<dbReference type="Proteomes" id="UP000237749">
    <property type="component" value="Unassembled WGS sequence"/>
</dbReference>
<name>A0A2S6HM63_9FIRM</name>
<dbReference type="InterPro" id="IPR036259">
    <property type="entry name" value="MFS_trans_sf"/>
</dbReference>
<evidence type="ECO:0000313" key="3">
    <source>
        <dbReference type="Proteomes" id="UP000237749"/>
    </source>
</evidence>
<feature type="transmembrane region" description="Helical" evidence="1">
    <location>
        <begin position="159"/>
        <end position="180"/>
    </location>
</feature>
<keyword evidence="3" id="KW-1185">Reference proteome</keyword>
<feature type="transmembrane region" description="Helical" evidence="1">
    <location>
        <begin position="308"/>
        <end position="326"/>
    </location>
</feature>
<feature type="transmembrane region" description="Helical" evidence="1">
    <location>
        <begin position="376"/>
        <end position="399"/>
    </location>
</feature>
<keyword evidence="1" id="KW-0472">Membrane</keyword>
<dbReference type="GO" id="GO:0008643">
    <property type="term" value="P:carbohydrate transport"/>
    <property type="evidence" value="ECO:0007669"/>
    <property type="project" value="InterPro"/>
</dbReference>
<dbReference type="NCBIfam" id="TIGR00792">
    <property type="entry name" value="gph"/>
    <property type="match status" value="1"/>
</dbReference>
<keyword evidence="1" id="KW-1133">Transmembrane helix</keyword>
<feature type="transmembrane region" description="Helical" evidence="1">
    <location>
        <begin position="114"/>
        <end position="138"/>
    </location>
</feature>
<evidence type="ECO:0000256" key="1">
    <source>
        <dbReference type="SAM" id="Phobius"/>
    </source>
</evidence>
<accession>A0A2S6HM63</accession>
<dbReference type="Gene3D" id="1.20.1250.20">
    <property type="entry name" value="MFS general substrate transporter like domains"/>
    <property type="match status" value="1"/>
</dbReference>
<feature type="transmembrane region" description="Helical" evidence="1">
    <location>
        <begin position="332"/>
        <end position="355"/>
    </location>
</feature>
<dbReference type="InterPro" id="IPR039672">
    <property type="entry name" value="MFS_2"/>
</dbReference>
<dbReference type="Pfam" id="PF13347">
    <property type="entry name" value="MFS_2"/>
    <property type="match status" value="1"/>
</dbReference>
<dbReference type="PANTHER" id="PTHR11328:SF24">
    <property type="entry name" value="MAJOR FACILITATOR SUPERFAMILY (MFS) PROFILE DOMAIN-CONTAINING PROTEIN"/>
    <property type="match status" value="1"/>
</dbReference>
<dbReference type="AlphaFoldDB" id="A0A2S6HM63"/>
<dbReference type="GO" id="GO:0005886">
    <property type="term" value="C:plasma membrane"/>
    <property type="evidence" value="ECO:0007669"/>
    <property type="project" value="TreeGrafter"/>
</dbReference>
<dbReference type="EMBL" id="PTJA01000014">
    <property type="protein sequence ID" value="PPK78572.1"/>
    <property type="molecule type" value="Genomic_DNA"/>
</dbReference>
<proteinExistence type="predicted"/>
<feature type="transmembrane region" description="Helical" evidence="1">
    <location>
        <begin position="86"/>
        <end position="108"/>
    </location>
</feature>
<feature type="transmembrane region" description="Helical" evidence="1">
    <location>
        <begin position="46"/>
        <end position="65"/>
    </location>
</feature>
<dbReference type="PANTHER" id="PTHR11328">
    <property type="entry name" value="MAJOR FACILITATOR SUPERFAMILY DOMAIN-CONTAINING PROTEIN"/>
    <property type="match status" value="1"/>
</dbReference>
<feature type="transmembrane region" description="Helical" evidence="1">
    <location>
        <begin position="243"/>
        <end position="269"/>
    </location>
</feature>